<dbReference type="PANTHER" id="PTHR15332">
    <property type="entry name" value="PROPROTEIN CONVERTASE SUBTILISIN_KEXIN TYPE 5-LIKE"/>
    <property type="match status" value="1"/>
</dbReference>
<evidence type="ECO:0000313" key="3">
    <source>
        <dbReference type="Proteomes" id="UP000054937"/>
    </source>
</evidence>
<proteinExistence type="predicted"/>
<organism evidence="2 3">
    <name type="scientific">Pseudocohnilembus persalinus</name>
    <name type="common">Ciliate</name>
    <dbReference type="NCBI Taxonomy" id="266149"/>
    <lineage>
        <taxon>Eukaryota</taxon>
        <taxon>Sar</taxon>
        <taxon>Alveolata</taxon>
        <taxon>Ciliophora</taxon>
        <taxon>Intramacronucleata</taxon>
        <taxon>Oligohymenophorea</taxon>
        <taxon>Scuticociliatia</taxon>
        <taxon>Philasterida</taxon>
        <taxon>Pseudocohnilembidae</taxon>
        <taxon>Pseudocohnilembus</taxon>
    </lineage>
</organism>
<comment type="caution">
    <text evidence="2">The sequence shown here is derived from an EMBL/GenBank/DDBJ whole genome shotgun (WGS) entry which is preliminary data.</text>
</comment>
<protein>
    <submittedName>
        <fullName evidence="2">Insulin-like growth factor binding protein, N-terminal</fullName>
    </submittedName>
</protein>
<dbReference type="InParanoid" id="A0A0V0R6G5"/>
<feature type="domain" description="EGF-like" evidence="1">
    <location>
        <begin position="433"/>
        <end position="472"/>
    </location>
</feature>
<name>A0A0V0R6G5_PSEPJ</name>
<dbReference type="SUPFAM" id="SSF57184">
    <property type="entry name" value="Growth factor receptor domain"/>
    <property type="match status" value="2"/>
</dbReference>
<dbReference type="Proteomes" id="UP000054937">
    <property type="component" value="Unassembled WGS sequence"/>
</dbReference>
<dbReference type="AlphaFoldDB" id="A0A0V0R6G5"/>
<gene>
    <name evidence="2" type="ORF">PPERSA_05344</name>
</gene>
<dbReference type="SMART" id="SM00181">
    <property type="entry name" value="EGF"/>
    <property type="match status" value="4"/>
</dbReference>
<dbReference type="InterPro" id="IPR009030">
    <property type="entry name" value="Growth_fac_rcpt_cys_sf"/>
</dbReference>
<feature type="domain" description="EGF-like" evidence="1">
    <location>
        <begin position="574"/>
        <end position="613"/>
    </location>
</feature>
<dbReference type="EMBL" id="LDAU01000042">
    <property type="protein sequence ID" value="KRX09952.1"/>
    <property type="molecule type" value="Genomic_DNA"/>
</dbReference>
<dbReference type="OrthoDB" id="10035969at2759"/>
<keyword evidence="3" id="KW-1185">Reference proteome</keyword>
<dbReference type="InterPro" id="IPR000742">
    <property type="entry name" value="EGF"/>
</dbReference>
<dbReference type="PANTHER" id="PTHR15332:SF175">
    <property type="entry name" value="PROPROTEIN CONVERTASE SUBTILISIN_KEXIN TYPE 5-LIKE"/>
    <property type="match status" value="1"/>
</dbReference>
<feature type="domain" description="EGF-like" evidence="1">
    <location>
        <begin position="480"/>
        <end position="519"/>
    </location>
</feature>
<accession>A0A0V0R6G5</accession>
<evidence type="ECO:0000259" key="1">
    <source>
        <dbReference type="SMART" id="SM00181"/>
    </source>
</evidence>
<feature type="domain" description="EGF-like" evidence="1">
    <location>
        <begin position="527"/>
        <end position="566"/>
    </location>
</feature>
<reference evidence="2 3" key="1">
    <citation type="journal article" date="2015" name="Sci. Rep.">
        <title>Genome of the facultative scuticociliatosis pathogen Pseudocohnilembus persalinus provides insight into its virulence through horizontal gene transfer.</title>
        <authorList>
            <person name="Xiong J."/>
            <person name="Wang G."/>
            <person name="Cheng J."/>
            <person name="Tian M."/>
            <person name="Pan X."/>
            <person name="Warren A."/>
            <person name="Jiang C."/>
            <person name="Yuan D."/>
            <person name="Miao W."/>
        </authorList>
    </citation>
    <scope>NUCLEOTIDE SEQUENCE [LARGE SCALE GENOMIC DNA]</scope>
    <source>
        <strain evidence="2">36N120E</strain>
    </source>
</reference>
<sequence>MSSKLRQLVHKIKISFFYWIISYFSLILSIQLDTTQWQEVDINSSFIIQNFIQYSGDGISYDSLQLSQRSYASLIRSFNNNGQIFIQVLDEFGNTQCSKSISVEYYRKYILANTNVEGEFFFAYTSKVGSIREVFFGFLDETCNFSRGLLAPEQLDNLINASFYNLLAKTGKDNIYIVTQTNSPPFYLYLIIMDISDINTYLIKKHEKLGVISFRWNLFSIQAFYDDYAIILAKNDNDKLQMIKIDDNGNEVWNDPIHQGVFLNLNQNDNYIQNKAIQIENTNKYSIVTGDREQNILIIYTFQYNGNGKIQDICLKSHLNQFGNVGNQFFRALEFGVINPDFIWIKGDNNNENKKTVIFFANPLNCQIYRNPDDGIIYKYQLEHLGMSHIFHSYYNNQTVSFIVSSSQIDGNDEQNLQAIRIIIGDCPQYCEICSDITTCYSCISSNGQRDVTNLCYCKNGYYQDTRSDDCLGCPQYCQTCTDSNTCQSCIVSDGERDISNLCICKDGYYQDTGSSDCIECPYYCSTCSDSSTCQTCIISDGERDVLNLCHCQNGYYQDGESDNCLKCPLYCSACSDQNTCQSCIITDGERDLYNKCQCKDGYYQEEGQIECQMSFLLLNMFGFKQL</sequence>
<evidence type="ECO:0000313" key="2">
    <source>
        <dbReference type="EMBL" id="KRX09952.1"/>
    </source>
</evidence>
<dbReference type="OMA" id="IDATYSH"/>